<organism evidence="2 3">
    <name type="scientific">Maritalea myrionectae</name>
    <dbReference type="NCBI Taxonomy" id="454601"/>
    <lineage>
        <taxon>Bacteria</taxon>
        <taxon>Pseudomonadati</taxon>
        <taxon>Pseudomonadota</taxon>
        <taxon>Alphaproteobacteria</taxon>
        <taxon>Hyphomicrobiales</taxon>
        <taxon>Devosiaceae</taxon>
        <taxon>Maritalea</taxon>
    </lineage>
</organism>
<name>A0A2R4MED9_9HYPH</name>
<proteinExistence type="predicted"/>
<sequence length="70" mass="7722">MGGIFGGGGQRKVEPKRMPDRNDPRHIAIERRKRQEISNRSGRSSTILSRPMQGAPGTQSYSNTLLGEAK</sequence>
<dbReference type="Proteomes" id="UP000258927">
    <property type="component" value="Chromosome"/>
</dbReference>
<feature type="compositionally biased region" description="Gly residues" evidence="1">
    <location>
        <begin position="1"/>
        <end position="10"/>
    </location>
</feature>
<dbReference type="KEGG" id="mmyr:MXMO3_01703"/>
<feature type="region of interest" description="Disordered" evidence="1">
    <location>
        <begin position="1"/>
        <end position="70"/>
    </location>
</feature>
<reference evidence="2 3" key="1">
    <citation type="submission" date="2017-05" db="EMBL/GenBank/DDBJ databases">
        <title>Genome Analysis of Maritalea myrionectae HL2708#5.</title>
        <authorList>
            <consortium name="Cotde Inc.-PKNU"/>
            <person name="Jang D."/>
            <person name="Oh H.-M."/>
        </authorList>
    </citation>
    <scope>NUCLEOTIDE SEQUENCE [LARGE SCALE GENOMIC DNA]</scope>
    <source>
        <strain evidence="2 3">HL2708#5</strain>
    </source>
</reference>
<evidence type="ECO:0000256" key="1">
    <source>
        <dbReference type="SAM" id="MobiDB-lite"/>
    </source>
</evidence>
<dbReference type="AlphaFoldDB" id="A0A2R4MED9"/>
<feature type="compositionally biased region" description="Polar residues" evidence="1">
    <location>
        <begin position="38"/>
        <end position="48"/>
    </location>
</feature>
<evidence type="ECO:0000313" key="3">
    <source>
        <dbReference type="Proteomes" id="UP000258927"/>
    </source>
</evidence>
<dbReference type="EMBL" id="CP021330">
    <property type="protein sequence ID" value="AVX04229.1"/>
    <property type="molecule type" value="Genomic_DNA"/>
</dbReference>
<accession>A0A2R4MED9</accession>
<dbReference type="RefSeq" id="WP_117395573.1">
    <property type="nucleotide sequence ID" value="NZ_CP021330.1"/>
</dbReference>
<feature type="compositionally biased region" description="Polar residues" evidence="1">
    <location>
        <begin position="56"/>
        <end position="70"/>
    </location>
</feature>
<gene>
    <name evidence="2" type="ORF">MXMO3_01703</name>
</gene>
<feature type="compositionally biased region" description="Basic and acidic residues" evidence="1">
    <location>
        <begin position="11"/>
        <end position="37"/>
    </location>
</feature>
<protein>
    <submittedName>
        <fullName evidence="2">Uncharacterized protein</fullName>
    </submittedName>
</protein>
<evidence type="ECO:0000313" key="2">
    <source>
        <dbReference type="EMBL" id="AVX04229.1"/>
    </source>
</evidence>
<keyword evidence="3" id="KW-1185">Reference proteome</keyword>